<dbReference type="CDD" id="cd01948">
    <property type="entry name" value="EAL"/>
    <property type="match status" value="1"/>
</dbReference>
<feature type="domain" description="GGDEF" evidence="5">
    <location>
        <begin position="352"/>
        <end position="484"/>
    </location>
</feature>
<dbReference type="AlphaFoldDB" id="A0A385YR71"/>
<dbReference type="Pfam" id="PF00563">
    <property type="entry name" value="EAL"/>
    <property type="match status" value="1"/>
</dbReference>
<dbReference type="PROSITE" id="PS50883">
    <property type="entry name" value="EAL"/>
    <property type="match status" value="1"/>
</dbReference>
<dbReference type="CDD" id="cd00130">
    <property type="entry name" value="PAS"/>
    <property type="match status" value="2"/>
</dbReference>
<dbReference type="PROSITE" id="PS50113">
    <property type="entry name" value="PAC"/>
    <property type="match status" value="1"/>
</dbReference>
<dbReference type="EMBL" id="CP032418">
    <property type="protein sequence ID" value="AYC28900.1"/>
    <property type="molecule type" value="Genomic_DNA"/>
</dbReference>
<dbReference type="KEGG" id="paek:D3873_03080"/>
<dbReference type="SMART" id="SM00091">
    <property type="entry name" value="PAS"/>
    <property type="match status" value="2"/>
</dbReference>
<dbReference type="Gene3D" id="3.30.450.20">
    <property type="entry name" value="PAS domain"/>
    <property type="match status" value="2"/>
</dbReference>
<dbReference type="InterPro" id="IPR013656">
    <property type="entry name" value="PAS_4"/>
</dbReference>
<dbReference type="InterPro" id="IPR029787">
    <property type="entry name" value="Nucleotide_cyclase"/>
</dbReference>
<dbReference type="SUPFAM" id="SSF141868">
    <property type="entry name" value="EAL domain-like"/>
    <property type="match status" value="1"/>
</dbReference>
<evidence type="ECO:0000259" key="4">
    <source>
        <dbReference type="PROSITE" id="PS50883"/>
    </source>
</evidence>
<evidence type="ECO:0000313" key="6">
    <source>
        <dbReference type="EMBL" id="AYC28900.1"/>
    </source>
</evidence>
<keyword evidence="1" id="KW-1133">Transmembrane helix</keyword>
<dbReference type="FunFam" id="3.30.70.270:FF:000001">
    <property type="entry name" value="Diguanylate cyclase domain protein"/>
    <property type="match status" value="1"/>
</dbReference>
<dbReference type="SMART" id="SM00267">
    <property type="entry name" value="GGDEF"/>
    <property type="match status" value="1"/>
</dbReference>
<dbReference type="InterPro" id="IPR000014">
    <property type="entry name" value="PAS"/>
</dbReference>
<dbReference type="InterPro" id="IPR000160">
    <property type="entry name" value="GGDEF_dom"/>
</dbReference>
<dbReference type="Pfam" id="PF00990">
    <property type="entry name" value="GGDEF"/>
    <property type="match status" value="1"/>
</dbReference>
<evidence type="ECO:0000259" key="2">
    <source>
        <dbReference type="PROSITE" id="PS50112"/>
    </source>
</evidence>
<keyword evidence="1" id="KW-0472">Membrane</keyword>
<dbReference type="SMART" id="SM00052">
    <property type="entry name" value="EAL"/>
    <property type="match status" value="1"/>
</dbReference>
<dbReference type="InterPro" id="IPR052155">
    <property type="entry name" value="Biofilm_reg_signaling"/>
</dbReference>
<feature type="domain" description="PAC" evidence="3">
    <location>
        <begin position="269"/>
        <end position="320"/>
    </location>
</feature>
<dbReference type="InterPro" id="IPR035919">
    <property type="entry name" value="EAL_sf"/>
</dbReference>
<dbReference type="InterPro" id="IPR001633">
    <property type="entry name" value="EAL_dom"/>
</dbReference>
<sequence>MLKFLDNYWIYGLLFVAFLYLFLVEGLHVFGDYLGQLHLWTILSFGVLFFIGGALHFQTKYRKEELKQLAELNEAVYTTIERSEIGTYVFQDSRVIYANQRFCDIFGYPKDFVYTEKFQQTVFTDDVLELLRGNWEEQLNEQLSSSSYLTSFRNSEGETRVIEVYPEIVTLQGNKAIAGSIIDVTHREEMEQLLAKNEQNYRSLFDYNPNAVYSMTLDGTLTNINHVLEEILGAPKEEIENVNFRDFVLPQFMETTVEHFEKAKRGEPQNYYTAGVQRDGSHADLLITNIPIYDKGEVVGVYGIAQDITAQKAAERKLESIAYLDHLTGLPNRFHFHSHLEEAMKRADESGKSIAVLFIDFDHFKGINDTLGHRMGDELLIQLSKRMKAELRAGDFISRQGGDEFLLLFEDITKEEMHDLVGRLVATISTPILVKDHELKMTPSIGVAMYPLFGETPDHLIKNADMAMYAAKEKGRNNYQFYSEELDVRVTRKINIEAQLQKAIEKNELSLVYQPQLDLATLEVVGVEALLRWNPEDMNVTPSEFIPIAEQTGLILPIGEWVLKTACNQMKQWIDECGELNIAISVNVSSRQLVESDFLEVVEKALKEANLAPHLLEIEITESVLLDVDRTTQVIQALKNLGVRISIDDFGAGHSSLNVLRNVQIDTLKLDRSLVMDVHKGNRMEVLVTSIIELGKKLHTGVVVEGIETAQQADHFRAFNVIGQGYYFSRPVPAAEIRAKWLRCNKGRKF</sequence>
<evidence type="ECO:0000259" key="3">
    <source>
        <dbReference type="PROSITE" id="PS50113"/>
    </source>
</evidence>
<dbReference type="PROSITE" id="PS50112">
    <property type="entry name" value="PAS"/>
    <property type="match status" value="1"/>
</dbReference>
<dbReference type="SUPFAM" id="SSF55785">
    <property type="entry name" value="PYP-like sensor domain (PAS domain)"/>
    <property type="match status" value="2"/>
</dbReference>
<dbReference type="InterPro" id="IPR043128">
    <property type="entry name" value="Rev_trsase/Diguanyl_cyclase"/>
</dbReference>
<dbReference type="Pfam" id="PF08448">
    <property type="entry name" value="PAS_4"/>
    <property type="match status" value="1"/>
</dbReference>
<dbReference type="Gene3D" id="3.20.20.450">
    <property type="entry name" value="EAL domain"/>
    <property type="match status" value="1"/>
</dbReference>
<accession>A0A385YR71</accession>
<dbReference type="InterPro" id="IPR000700">
    <property type="entry name" value="PAS-assoc_C"/>
</dbReference>
<dbReference type="PROSITE" id="PS50887">
    <property type="entry name" value="GGDEF"/>
    <property type="match status" value="1"/>
</dbReference>
<dbReference type="PANTHER" id="PTHR44757">
    <property type="entry name" value="DIGUANYLATE CYCLASE DGCP"/>
    <property type="match status" value="1"/>
</dbReference>
<dbReference type="NCBIfam" id="TIGR00254">
    <property type="entry name" value="GGDEF"/>
    <property type="match status" value="1"/>
</dbReference>
<dbReference type="NCBIfam" id="TIGR00229">
    <property type="entry name" value="sensory_box"/>
    <property type="match status" value="2"/>
</dbReference>
<keyword evidence="7" id="KW-1185">Reference proteome</keyword>
<feature type="transmembrane region" description="Helical" evidence="1">
    <location>
        <begin position="37"/>
        <end position="57"/>
    </location>
</feature>
<evidence type="ECO:0000313" key="7">
    <source>
        <dbReference type="Proteomes" id="UP000265725"/>
    </source>
</evidence>
<proteinExistence type="predicted"/>
<name>A0A385YR71_9BACL</name>
<keyword evidence="1" id="KW-0812">Transmembrane</keyword>
<protein>
    <submittedName>
        <fullName evidence="6">Bifunctional diguanylate cyclase/phosphodiesterase</fullName>
    </submittedName>
</protein>
<dbReference type="SUPFAM" id="SSF55073">
    <property type="entry name" value="Nucleotide cyclase"/>
    <property type="match status" value="1"/>
</dbReference>
<dbReference type="RefSeq" id="WP_119882642.1">
    <property type="nucleotide sequence ID" value="NZ_CP032418.1"/>
</dbReference>
<feature type="domain" description="PAS" evidence="2">
    <location>
        <begin position="197"/>
        <end position="267"/>
    </location>
</feature>
<feature type="transmembrane region" description="Helical" evidence="1">
    <location>
        <begin position="9"/>
        <end position="31"/>
    </location>
</feature>
<dbReference type="OrthoDB" id="2624050at2"/>
<dbReference type="PANTHER" id="PTHR44757:SF2">
    <property type="entry name" value="BIOFILM ARCHITECTURE MAINTENANCE PROTEIN MBAA"/>
    <property type="match status" value="1"/>
</dbReference>
<evidence type="ECO:0000259" key="5">
    <source>
        <dbReference type="PROSITE" id="PS50887"/>
    </source>
</evidence>
<dbReference type="Pfam" id="PF13188">
    <property type="entry name" value="PAS_8"/>
    <property type="match status" value="1"/>
</dbReference>
<evidence type="ECO:0000256" key="1">
    <source>
        <dbReference type="SAM" id="Phobius"/>
    </source>
</evidence>
<feature type="domain" description="EAL" evidence="4">
    <location>
        <begin position="493"/>
        <end position="745"/>
    </location>
</feature>
<dbReference type="Proteomes" id="UP000265725">
    <property type="component" value="Chromosome"/>
</dbReference>
<reference evidence="7" key="1">
    <citation type="submission" date="2018-09" db="EMBL/GenBank/DDBJ databases">
        <authorList>
            <person name="Zhu H."/>
        </authorList>
    </citation>
    <scope>NUCLEOTIDE SEQUENCE [LARGE SCALE GENOMIC DNA]</scope>
    <source>
        <strain evidence="7">K2R23-3</strain>
    </source>
</reference>
<organism evidence="6 7">
    <name type="scientific">Paenisporosarcina cavernae</name>
    <dbReference type="NCBI Taxonomy" id="2320858"/>
    <lineage>
        <taxon>Bacteria</taxon>
        <taxon>Bacillati</taxon>
        <taxon>Bacillota</taxon>
        <taxon>Bacilli</taxon>
        <taxon>Bacillales</taxon>
        <taxon>Caryophanaceae</taxon>
        <taxon>Paenisporosarcina</taxon>
    </lineage>
</organism>
<gene>
    <name evidence="6" type="ORF">D3873_03080</name>
</gene>
<dbReference type="InterPro" id="IPR035965">
    <property type="entry name" value="PAS-like_dom_sf"/>
</dbReference>
<dbReference type="CDD" id="cd01949">
    <property type="entry name" value="GGDEF"/>
    <property type="match status" value="1"/>
</dbReference>
<dbReference type="Gene3D" id="3.30.70.270">
    <property type="match status" value="1"/>
</dbReference>